<feature type="compositionally biased region" description="Polar residues" evidence="3">
    <location>
        <begin position="513"/>
        <end position="531"/>
    </location>
</feature>
<evidence type="ECO:0000256" key="3">
    <source>
        <dbReference type="SAM" id="MobiDB-lite"/>
    </source>
</evidence>
<reference evidence="5 6" key="1">
    <citation type="submission" date="2021-05" db="EMBL/GenBank/DDBJ databases">
        <title>Genome Assembly of Synthetic Allotetraploid Brassica napus Reveals Homoeologous Exchanges between Subgenomes.</title>
        <authorList>
            <person name="Davis J.T."/>
        </authorList>
    </citation>
    <scope>NUCLEOTIDE SEQUENCE [LARGE SCALE GENOMIC DNA]</scope>
    <source>
        <strain evidence="6">cv. Da-Ae</strain>
        <tissue evidence="5">Seedling</tissue>
    </source>
</reference>
<evidence type="ECO:0000256" key="1">
    <source>
        <dbReference type="ARBA" id="ARBA00022658"/>
    </source>
</evidence>
<keyword evidence="6" id="KW-1185">Reference proteome</keyword>
<dbReference type="EMBL" id="JAGKQM010002044">
    <property type="protein sequence ID" value="KAH0850545.1"/>
    <property type="molecule type" value="Genomic_DNA"/>
</dbReference>
<sequence length="531" mass="60195">MMRLIKIGMMTYDGLEACFNNNQSLQEESGRSRGDECLTDSLDDDAFSSCSSSKYTSESFSSKWLPKKNGKHISNEWDYERSPKHFYSKEERPGYTLCSSDVEAMKEKFSKLLLGGDLTGGRKGVQTALALSNAISHLANSVFGELWKLEPLSEDNKQRWRREMDWLLSPCNHMIELVPSKLHDKNGRSLEIMTPKPRADIHMNLPALRKLDSMLIKLNFLFLSPNLMKTQETLDSMVSTEFWYSEVGRRAEGKNEISRESRRWWLPSPKVPKPGLSSLVRKNLLEKGNVVYQSFKAAKSINEEVLLEMPIPTIIKDSLPKSGKTSLGDELFRMLSSESASVDEIFVSLRLRTEHSALETVNRLEAAIYAWKERLKEQTSSGKWSLVRDSLSEITRIEPLINKAERLNGQIKSKYSNLPHSFLDATKIQYGKDIGHAILEAYSRILASLAFRILSRIREILQEDALSNPSSPATPSCFSGSNDLFRTPERLLVSSRLRHSLIHDINKADDGTRNSSDFLNTDPRGSSFSLI</sequence>
<dbReference type="Proteomes" id="UP000824890">
    <property type="component" value="Unassembled WGS sequence"/>
</dbReference>
<organism evidence="5 6">
    <name type="scientific">Brassica napus</name>
    <name type="common">Rape</name>
    <dbReference type="NCBI Taxonomy" id="3708"/>
    <lineage>
        <taxon>Eukaryota</taxon>
        <taxon>Viridiplantae</taxon>
        <taxon>Streptophyta</taxon>
        <taxon>Embryophyta</taxon>
        <taxon>Tracheophyta</taxon>
        <taxon>Spermatophyta</taxon>
        <taxon>Magnoliopsida</taxon>
        <taxon>eudicotyledons</taxon>
        <taxon>Gunneridae</taxon>
        <taxon>Pentapetalae</taxon>
        <taxon>rosids</taxon>
        <taxon>malvids</taxon>
        <taxon>Brassicales</taxon>
        <taxon>Brassicaceae</taxon>
        <taxon>Brassiceae</taxon>
        <taxon>Brassica</taxon>
    </lineage>
</organism>
<dbReference type="PROSITE" id="PS51334">
    <property type="entry name" value="PRONE"/>
    <property type="match status" value="1"/>
</dbReference>
<evidence type="ECO:0000256" key="2">
    <source>
        <dbReference type="PROSITE-ProRule" id="PRU00663"/>
    </source>
</evidence>
<accession>A0ABQ7X641</accession>
<proteinExistence type="predicted"/>
<keyword evidence="1 2" id="KW-0344">Guanine-nucleotide releasing factor</keyword>
<evidence type="ECO:0000313" key="5">
    <source>
        <dbReference type="EMBL" id="KAH0850545.1"/>
    </source>
</evidence>
<dbReference type="InterPro" id="IPR038937">
    <property type="entry name" value="RopGEF"/>
</dbReference>
<feature type="domain" description="PRONE" evidence="4">
    <location>
        <begin position="92"/>
        <end position="474"/>
    </location>
</feature>
<feature type="region of interest" description="Disordered" evidence="3">
    <location>
        <begin position="512"/>
        <end position="531"/>
    </location>
</feature>
<protein>
    <recommendedName>
        <fullName evidence="4">PRONE domain-containing protein</fullName>
    </recommendedName>
</protein>
<dbReference type="PANTHER" id="PTHR33101:SF52">
    <property type="entry name" value="PRONE DOMAIN-CONTAINING PROTEIN"/>
    <property type="match status" value="1"/>
</dbReference>
<dbReference type="Gene3D" id="1.20.58.2010">
    <property type="entry name" value="PRONE domain, subdomain 1"/>
    <property type="match status" value="2"/>
</dbReference>
<dbReference type="PANTHER" id="PTHR33101">
    <property type="entry name" value="ROP GUANINE NUCLEOTIDE EXCHANGE FACTOR 1"/>
    <property type="match status" value="1"/>
</dbReference>
<evidence type="ECO:0000313" key="6">
    <source>
        <dbReference type="Proteomes" id="UP000824890"/>
    </source>
</evidence>
<dbReference type="Pfam" id="PF03759">
    <property type="entry name" value="PRONE"/>
    <property type="match status" value="1"/>
</dbReference>
<gene>
    <name evidence="5" type="ORF">HID58_095418</name>
</gene>
<evidence type="ECO:0000259" key="4">
    <source>
        <dbReference type="PROSITE" id="PS51334"/>
    </source>
</evidence>
<comment type="caution">
    <text evidence="5">The sequence shown here is derived from an EMBL/GenBank/DDBJ whole genome shotgun (WGS) entry which is preliminary data.</text>
</comment>
<dbReference type="InterPro" id="IPR005512">
    <property type="entry name" value="PRONE_dom"/>
</dbReference>
<name>A0ABQ7X641_BRANA</name>